<feature type="transmembrane region" description="Helical" evidence="1">
    <location>
        <begin position="35"/>
        <end position="54"/>
    </location>
</feature>
<feature type="domain" description="SPW repeat-containing integral membrane" evidence="2">
    <location>
        <begin position="41"/>
        <end position="135"/>
    </location>
</feature>
<comment type="caution">
    <text evidence="3">The sequence shown here is derived from an EMBL/GenBank/DDBJ whole genome shotgun (WGS) entry which is preliminary data.</text>
</comment>
<dbReference type="RefSeq" id="WP_172108300.1">
    <property type="nucleotide sequence ID" value="NZ_JABFDM010000006.1"/>
</dbReference>
<dbReference type="Proteomes" id="UP000886476">
    <property type="component" value="Unassembled WGS sequence"/>
</dbReference>
<dbReference type="InterPro" id="IPR005530">
    <property type="entry name" value="SPW"/>
</dbReference>
<evidence type="ECO:0000313" key="3">
    <source>
        <dbReference type="EMBL" id="NPU63655.1"/>
    </source>
</evidence>
<organism evidence="3 4">
    <name type="scientific">Bradyrhizobium aeschynomenes</name>
    <dbReference type="NCBI Taxonomy" id="2734909"/>
    <lineage>
        <taxon>Bacteria</taxon>
        <taxon>Pseudomonadati</taxon>
        <taxon>Pseudomonadota</taxon>
        <taxon>Alphaproteobacteria</taxon>
        <taxon>Hyphomicrobiales</taxon>
        <taxon>Nitrobacteraceae</taxon>
        <taxon>Bradyrhizobium</taxon>
    </lineage>
</organism>
<reference evidence="3" key="1">
    <citation type="submission" date="2020-05" db="EMBL/GenBank/DDBJ databases">
        <title>Nod-independent and nitrogen-fixing Bradyrhizobium aeschynomene sp. nov. isolated from nodules of Aeschynomene indica.</title>
        <authorList>
            <person name="Zhang Z."/>
        </authorList>
    </citation>
    <scope>NUCLEOTIDE SEQUENCE</scope>
    <source>
        <strain evidence="3">83012</strain>
    </source>
</reference>
<evidence type="ECO:0000256" key="1">
    <source>
        <dbReference type="SAM" id="Phobius"/>
    </source>
</evidence>
<keyword evidence="1" id="KW-1133">Transmembrane helix</keyword>
<protein>
    <recommendedName>
        <fullName evidence="2">SPW repeat-containing integral membrane domain-containing protein</fullName>
    </recommendedName>
</protein>
<feature type="transmembrane region" description="Helical" evidence="1">
    <location>
        <begin position="74"/>
        <end position="91"/>
    </location>
</feature>
<gene>
    <name evidence="3" type="ORF">HL667_01440</name>
</gene>
<keyword evidence="1" id="KW-0812">Transmembrane</keyword>
<feature type="transmembrane region" description="Helical" evidence="1">
    <location>
        <begin position="120"/>
        <end position="141"/>
    </location>
</feature>
<feature type="transmembrane region" description="Helical" evidence="1">
    <location>
        <begin position="98"/>
        <end position="114"/>
    </location>
</feature>
<accession>A0ABX2C7N0</accession>
<proteinExistence type="predicted"/>
<keyword evidence="1" id="KW-0472">Membrane</keyword>
<sequence>MTVESNAWRTHRAGVHAPALKRFDNMSFRRTARAAFFNGGWCDVANLVVGAFLFSSPWVLGFGGPVTNTATQTAGVLGALIGVTSVAALAAFEAWEEYILVLASALAILSPAFIDLPGSAAVTVGLSGVATLALAMLRLWLLRRTASASC</sequence>
<dbReference type="Pfam" id="PF03779">
    <property type="entry name" value="SPW"/>
    <property type="match status" value="1"/>
</dbReference>
<name>A0ABX2C7N0_9BRAD</name>
<evidence type="ECO:0000313" key="4">
    <source>
        <dbReference type="Proteomes" id="UP000886476"/>
    </source>
</evidence>
<keyword evidence="4" id="KW-1185">Reference proteome</keyword>
<evidence type="ECO:0000259" key="2">
    <source>
        <dbReference type="Pfam" id="PF03779"/>
    </source>
</evidence>
<dbReference type="EMBL" id="JABFDN010000001">
    <property type="protein sequence ID" value="NPU63655.1"/>
    <property type="molecule type" value="Genomic_DNA"/>
</dbReference>